<dbReference type="InterPro" id="IPR058753">
    <property type="entry name" value="TIL_OTOGL_Mucin"/>
</dbReference>
<evidence type="ECO:0000256" key="4">
    <source>
        <dbReference type="ARBA" id="ARBA00023157"/>
    </source>
</evidence>
<dbReference type="KEGG" id="ipu:108280038"/>
<evidence type="ECO:0000256" key="1">
    <source>
        <dbReference type="ARBA" id="ARBA00004613"/>
    </source>
</evidence>
<keyword evidence="7" id="KW-0732">Signal</keyword>
<evidence type="ECO:0000256" key="5">
    <source>
        <dbReference type="PROSITE-ProRule" id="PRU00039"/>
    </source>
</evidence>
<comment type="subcellular location">
    <subcellularLocation>
        <location evidence="1">Secreted</location>
    </subcellularLocation>
</comment>
<protein>
    <submittedName>
        <fullName evidence="11">Mucin-2</fullName>
    </submittedName>
</protein>
<sequence>MTQYRTLLGILVFITGQFGSVSTQSQNVCKTFGGGTIKTFNDTLFYVKSTCPVTLTQFSHEDVDCFISVQRDPTGLMKKVEIVVNKVATIIQDGTLTVQGNRVSLPYDQTYQSVYTFGIYTKLRSKVLPLSVIWYSFSEGVTSLWVSTAKTSRRFSCLYTTSIKNDYSEFVKDLVLRPWMCNFLHSISFRGPPYCQIILHIINVKFSAAEPACPGDLKFQDEGPAFPPTCSNPQLQTEFNTSTCLPQDGLVLNDRAEGYHSVKVQDCPCVHMRVTYTPAHSCDSNLRFDYAMRACNRTCRSVSSPDPTCDMPDDPVEGCGCPSGTHLNTPLKCSPRALCQCKYSGGTTPPGPVVIDGHQCICENGNLKCSDNCDCKNGQICVHCAQTSVNTAQRTCESLSKPSSDDESCISGCYCPEGQYADHNGSCVTKENCTCEFSGMVYASGQRVESNCQICTCRGGQWNCQGDPCPGVCEVFGNGQYKTFDSKWYRFDGHCQYTLVEDAGNEKQFSIKAESVPCCDEVLTCSRSISVTLKDEQHNEVTLILYNMNVTQKLQKGLSAQSLYSVHTVGLYIIISSTKLGLTVIWDKQTRVKIELQTNWNGKVQGLCGDFDGKLMNDMLKSSSTLVVSTLDFGNSWKTPVPPCSDVTKELFPCEHHSYCAAWAQRRCMILHSDTFEACHLKVDPAPYYQACILESCSCDFEGKFLGFCTAVAAYADACTTRNICIKWRTPDRCPVYCDYYNEEGQYSWHYEACPQQIKTCGKNNKFSGELEGCYPQCPAEMPYYDENRRICSSLDNCTCYFNNTVVEPRATVTTPSECTCSGGQIICETTTTTSGTVTTTETTTPVTITTTSETTPETTTTETTTPETTTSTITTTSVTTTTAESTTPVTITTTPETTTPDTTTPETTTTITETTTPETTTTETTTSTTTTTSVTTTTPESTTPETSTTTPKITTTITETTTPETTTTETTTSVTTTTTETTTPVTITTTPETTTTITETTTPETTTTETTTSTTTTTSVTTTTPESTTPETITTTPKITTTITETTTPETTTTETTTSVTTTTTETTTPVTITTTPETTTTITETTTPETTTTETTTSVTTTTTESTTPVTITTTPETTTTITETTTPETTTETTTSTTTTVTTTTTESTTPVTITTTPETTTITETTTPETTTTESTTSTTTTTTESTTPVTITTTPETTTTETTTPETITTETTTSTITTTSVTTTTAESTTPVTITTTPETTTPDTTTPETTTTITETTTPETTTTETTTSTTTTVTTTTTESTTPVTITTTPETTTITGTTTPETTTTETTTSTTTTTTESTTPVTITTTPETTTTETTTPETITTETTTSTITTTSVTTTTAESTTPVTITTTPETKTPDTTTPETTTTITETTTPETTTTETTNSTTTTTSVTTTTPESTTPVTITKTPDCKNPQDNKTWPDGAKWTKDCINYACSNGNIQMKSVTCPTPVIPVCPRGTPTMVKDGCCDTHRCYCQCDVYGDPHYVTFEETKFDFLENCTYILVEERTSRHHLRISVDNYYCEPSASCVKGIILKYRNSTAILKVLPEKLPIVEVTLNHVTIKPPYQADGLRFERIGARVYIYIDEIRSYIFLSAKSTLQINLAEENFFNNTQGQCGVCGGASCTRRNGSVERKNCCDKTAYEWVEDDPLKPYCKPQNVSCDTILPTSSPTPPCKAPLCDLLRNELFRNCSKGIDVEMLVRNCESDYCQTHKNDTVCSPLEFLSDECKKKGFCVAWRKLTNGICDITCPKGMIYDECRKTPADFCSGNVRVPGPVFDTMRPGCFCPDNQLLADPHKEFCVPECTNCKGPLGEPMPVGAVWESNCHMCTCNNQTRTEECTPKPSLPPPTCIPGLALISDCCNNQICVEKTCKYNGRTYKVGETWRNPWSPCETFHCTTEGTEIEKSVCPQQTCPEELRVWDEHHCCYSCNTTCGVRLSKMTVDNCTPEVMLPTCEGNCASGSLWARSGKDLQLKHNQVCCREKTSEMRNIYLVCSGDRATQYTYKHITSCECQSEV</sequence>
<dbReference type="Pfam" id="PF25962">
    <property type="entry name" value="TIL_OTOGL_Mucin"/>
    <property type="match status" value="1"/>
</dbReference>
<feature type="domain" description="VWFD" evidence="9">
    <location>
        <begin position="471"/>
        <end position="645"/>
    </location>
</feature>
<feature type="region of interest" description="Disordered" evidence="6">
    <location>
        <begin position="996"/>
        <end position="1437"/>
    </location>
</feature>
<reference evidence="11" key="2">
    <citation type="submission" date="2025-08" db="UniProtKB">
        <authorList>
            <consortium name="RefSeq"/>
        </authorList>
    </citation>
    <scope>IDENTIFICATION</scope>
    <source>
        <tissue evidence="11">Blood</tissue>
    </source>
</reference>
<feature type="domain" description="VWFD" evidence="9">
    <location>
        <begin position="1503"/>
        <end position="1683"/>
    </location>
</feature>
<dbReference type="SMART" id="SM00041">
    <property type="entry name" value="CT"/>
    <property type="match status" value="1"/>
</dbReference>
<organism evidence="10 11">
    <name type="scientific">Ictalurus punctatus</name>
    <name type="common">Channel catfish</name>
    <name type="synonym">Silurus punctatus</name>
    <dbReference type="NCBI Taxonomy" id="7998"/>
    <lineage>
        <taxon>Eukaryota</taxon>
        <taxon>Metazoa</taxon>
        <taxon>Chordata</taxon>
        <taxon>Craniata</taxon>
        <taxon>Vertebrata</taxon>
        <taxon>Euteleostomi</taxon>
        <taxon>Actinopterygii</taxon>
        <taxon>Neopterygii</taxon>
        <taxon>Teleostei</taxon>
        <taxon>Ostariophysi</taxon>
        <taxon>Siluriformes</taxon>
        <taxon>Ictaluridae</taxon>
        <taxon>Ictalurus</taxon>
    </lineage>
</organism>
<accession>A0A9F7TNT2</accession>
<evidence type="ECO:0000256" key="3">
    <source>
        <dbReference type="ARBA" id="ARBA00022737"/>
    </source>
</evidence>
<dbReference type="RefSeq" id="XP_053544094.1">
    <property type="nucleotide sequence ID" value="XM_053688119.1"/>
</dbReference>
<reference evidence="10" key="1">
    <citation type="journal article" date="2016" name="Nat. Commun.">
        <title>The channel catfish genome sequence provides insights into the evolution of scale formation in teleosts.</title>
        <authorList>
            <person name="Liu Z."/>
            <person name="Liu S."/>
            <person name="Yao J."/>
            <person name="Bao L."/>
            <person name="Zhang J."/>
            <person name="Li Y."/>
            <person name="Jiang C."/>
            <person name="Sun L."/>
            <person name="Wang R."/>
            <person name="Zhang Y."/>
            <person name="Zhou T."/>
            <person name="Zeng Q."/>
            <person name="Fu Q."/>
            <person name="Gao S."/>
            <person name="Li N."/>
            <person name="Koren S."/>
            <person name="Jiang Y."/>
            <person name="Zimin A."/>
            <person name="Xu P."/>
            <person name="Phillippy A.M."/>
            <person name="Geng X."/>
            <person name="Song L."/>
            <person name="Sun F."/>
            <person name="Li C."/>
            <person name="Wang X."/>
            <person name="Chen A."/>
            <person name="Jin Y."/>
            <person name="Yuan Z."/>
            <person name="Yang Y."/>
            <person name="Tan S."/>
            <person name="Peatman E."/>
            <person name="Lu J."/>
            <person name="Qin Z."/>
            <person name="Dunham R."/>
            <person name="Li Z."/>
            <person name="Sonstegard T."/>
            <person name="Feng J."/>
            <person name="Danzmann R.G."/>
            <person name="Schroeder S."/>
            <person name="Scheffler B."/>
            <person name="Duke M.V."/>
            <person name="Ballard L."/>
            <person name="Kucuktas H."/>
            <person name="Kaltenboeck L."/>
            <person name="Liu H."/>
            <person name="Armbruster J."/>
            <person name="Xie Y."/>
            <person name="Kirby M.L."/>
            <person name="Tian Y."/>
            <person name="Flanagan M.E."/>
            <person name="Mu W."/>
            <person name="Waldbieser G.C."/>
        </authorList>
    </citation>
    <scope>NUCLEOTIDE SEQUENCE [LARGE SCALE GENOMIC DNA]</scope>
    <source>
        <strain evidence="10">SDA103</strain>
    </source>
</reference>
<evidence type="ECO:0000313" key="10">
    <source>
        <dbReference type="Proteomes" id="UP000221080"/>
    </source>
</evidence>
<dbReference type="OrthoDB" id="6262482at2759"/>
<keyword evidence="10" id="KW-1185">Reference proteome</keyword>
<dbReference type="SUPFAM" id="SSF57567">
    <property type="entry name" value="Serine protease inhibitors"/>
    <property type="match status" value="3"/>
</dbReference>
<proteinExistence type="predicted"/>
<dbReference type="SMART" id="SM00832">
    <property type="entry name" value="C8"/>
    <property type="match status" value="2"/>
</dbReference>
<feature type="domain" description="VWFD" evidence="9">
    <location>
        <begin position="27"/>
        <end position="196"/>
    </location>
</feature>
<dbReference type="InterPro" id="IPR006207">
    <property type="entry name" value="Cys_knot_C"/>
</dbReference>
<feature type="signal peptide" evidence="7">
    <location>
        <begin position="1"/>
        <end position="23"/>
    </location>
</feature>
<feature type="region of interest" description="Disordered" evidence="6">
    <location>
        <begin position="848"/>
        <end position="983"/>
    </location>
</feature>
<dbReference type="Pfam" id="PF00094">
    <property type="entry name" value="VWD"/>
    <property type="match status" value="3"/>
</dbReference>
<dbReference type="Gene3D" id="2.10.25.10">
    <property type="entry name" value="Laminin"/>
    <property type="match status" value="1"/>
</dbReference>
<keyword evidence="2" id="KW-0964">Secreted</keyword>
<dbReference type="GO" id="GO:0005576">
    <property type="term" value="C:extracellular region"/>
    <property type="evidence" value="ECO:0007669"/>
    <property type="project" value="UniProtKB-SubCell"/>
</dbReference>
<comment type="caution">
    <text evidence="5">Lacks conserved residue(s) required for the propagation of feature annotation.</text>
</comment>
<dbReference type="PANTHER" id="PTHR47246">
    <property type="entry name" value="MUCIN-19"/>
    <property type="match status" value="1"/>
</dbReference>
<feature type="compositionally biased region" description="Low complexity" evidence="6">
    <location>
        <begin position="996"/>
        <end position="1434"/>
    </location>
</feature>
<dbReference type="Pfam" id="PF08742">
    <property type="entry name" value="C8"/>
    <property type="match status" value="2"/>
</dbReference>
<gene>
    <name evidence="11" type="primary">LOC108280038</name>
</gene>
<dbReference type="CDD" id="cd19941">
    <property type="entry name" value="TIL"/>
    <property type="match status" value="1"/>
</dbReference>
<keyword evidence="4 5" id="KW-1015">Disulfide bond</keyword>
<keyword evidence="3" id="KW-0677">Repeat</keyword>
<evidence type="ECO:0000256" key="6">
    <source>
        <dbReference type="SAM" id="MobiDB-lite"/>
    </source>
</evidence>
<dbReference type="PROSITE" id="PS51233">
    <property type="entry name" value="VWFD"/>
    <property type="match status" value="3"/>
</dbReference>
<evidence type="ECO:0000256" key="7">
    <source>
        <dbReference type="SAM" id="SignalP"/>
    </source>
</evidence>
<dbReference type="SMART" id="SM00214">
    <property type="entry name" value="VWC"/>
    <property type="match status" value="4"/>
</dbReference>
<name>A0A9F7TNT2_ICTPU</name>
<evidence type="ECO:0000259" key="9">
    <source>
        <dbReference type="PROSITE" id="PS51233"/>
    </source>
</evidence>
<dbReference type="InterPro" id="IPR001007">
    <property type="entry name" value="VWF_dom"/>
</dbReference>
<dbReference type="SMART" id="SM00216">
    <property type="entry name" value="VWD"/>
    <property type="match status" value="2"/>
</dbReference>
<dbReference type="InterPro" id="IPR014853">
    <property type="entry name" value="VWF/SSPO/ZAN-like_Cys-rich_dom"/>
</dbReference>
<dbReference type="SMART" id="SM00215">
    <property type="entry name" value="VWC_out"/>
    <property type="match status" value="2"/>
</dbReference>
<feature type="domain" description="CTCK" evidence="8">
    <location>
        <begin position="1953"/>
        <end position="2043"/>
    </location>
</feature>
<dbReference type="InterPro" id="IPR036084">
    <property type="entry name" value="Ser_inhib-like_sf"/>
</dbReference>
<evidence type="ECO:0000259" key="8">
    <source>
        <dbReference type="PROSITE" id="PS01225"/>
    </source>
</evidence>
<dbReference type="InterPro" id="IPR001846">
    <property type="entry name" value="VWF_type-D"/>
</dbReference>
<dbReference type="PROSITE" id="PS01225">
    <property type="entry name" value="CTCK_2"/>
    <property type="match status" value="1"/>
</dbReference>
<evidence type="ECO:0000313" key="11">
    <source>
        <dbReference type="RefSeq" id="XP_053544094.1"/>
    </source>
</evidence>
<dbReference type="Proteomes" id="UP000221080">
    <property type="component" value="Chromosome 19"/>
</dbReference>
<dbReference type="PANTHER" id="PTHR47246:SF1">
    <property type="entry name" value="MUCIN-19"/>
    <property type="match status" value="1"/>
</dbReference>
<evidence type="ECO:0000256" key="2">
    <source>
        <dbReference type="ARBA" id="ARBA00022525"/>
    </source>
</evidence>
<dbReference type="GeneID" id="108280038"/>
<feature type="disulfide bond" evidence="5">
    <location>
        <begin position="1972"/>
        <end position="2021"/>
    </location>
</feature>
<feature type="chain" id="PRO_5039943408" evidence="7">
    <location>
        <begin position="24"/>
        <end position="2043"/>
    </location>
</feature>